<dbReference type="PANTHER" id="PTHR48190:SF2">
    <property type="entry name" value="PROGRAMMED CELL DEATH PROTEIN 7"/>
    <property type="match status" value="1"/>
</dbReference>
<sequence>MEKQTFRAFSGGQTQQSCSRRSPPPHPGGSFDLRRSVFPNEFQNPAVAGGYWAGPGVFQQQAPPPAQQMTNMMIMQRADRVQTESSSWSSLSFTASADAHHGGADTPGYRAPFPPYQHGFPFRPPSSAASTMRDVFDPSRPPLPLPPPLPFRSEPSPGHGGHGDAAQRLPDPASRVQYTTPERLADPAQQGRGGPRAQVGGHDSFSRDFNENSGAHLSQFGFGAHGYAHTFRERSAGDRYGPPEVEAPRERWHPDHQENPGWQDDGHPKDVRPPHTDAETAQRRLDRQWLSQFMLDGKLGERATSKHPDGDPSVSISRVRETLYGADRLVSQLSLVCQALKQNTENESFWTDSYAKATEMRDELQRKLSIFGDPSFIDVCKKKAASLRKKRARIRRRRNELAQERKEKEARVLEKEAFIDKWRMKRIHEAEEKKRELELREAADSVLSEVRKKQADAKRMLDILRSLEKLRKLRKEAAARKGVYPEKEADETFDSQVDRLRKLIQKRTALYAAEEKALRVMLEGEQEQERKRELEKRQRKEREKQLQKKREVEAMLFGDEMPPDHPLQPFRQYYCQAELSLHTLIQARREWDQYLVPADHPDGSCIPEGWVLPEAPSDDTWGTALDKQDHLTD</sequence>
<feature type="region of interest" description="Disordered" evidence="2">
    <location>
        <begin position="98"/>
        <end position="170"/>
    </location>
</feature>
<gene>
    <name evidence="3" type="primary">PDCD7</name>
    <name evidence="3" type="synonym">pdcd7</name>
</gene>
<evidence type="ECO:0000256" key="1">
    <source>
        <dbReference type="SAM" id="Coils"/>
    </source>
</evidence>
<dbReference type="InterPro" id="IPR052831">
    <property type="entry name" value="Apoptosis_promoter"/>
</dbReference>
<dbReference type="GeneID" id="108940977"/>
<reference evidence="3" key="2">
    <citation type="submission" date="2025-08" db="UniProtKB">
        <authorList>
            <consortium name="Ensembl"/>
        </authorList>
    </citation>
    <scope>IDENTIFICATION</scope>
</reference>
<feature type="compositionally biased region" description="Pro residues" evidence="2">
    <location>
        <begin position="139"/>
        <end position="150"/>
    </location>
</feature>
<dbReference type="Proteomes" id="UP000694397">
    <property type="component" value="Chromosome 11"/>
</dbReference>
<keyword evidence="1" id="KW-0175">Coiled coil</keyword>
<feature type="region of interest" description="Disordered" evidence="2">
    <location>
        <begin position="606"/>
        <end position="633"/>
    </location>
</feature>
<evidence type="ECO:0000313" key="4">
    <source>
        <dbReference type="Proteomes" id="UP000694397"/>
    </source>
</evidence>
<name>A0A8C9W5D8_SCLFO</name>
<dbReference type="AlphaFoldDB" id="A0A8C9W5D8"/>
<feature type="region of interest" description="Disordered" evidence="2">
    <location>
        <begin position="234"/>
        <end position="279"/>
    </location>
</feature>
<accession>A0A8C9W5D8</accession>
<feature type="region of interest" description="Disordered" evidence="2">
    <location>
        <begin position="522"/>
        <end position="547"/>
    </location>
</feature>
<organism evidence="3 4">
    <name type="scientific">Scleropages formosus</name>
    <name type="common">Asian bonytongue</name>
    <name type="synonym">Osteoglossum formosum</name>
    <dbReference type="NCBI Taxonomy" id="113540"/>
    <lineage>
        <taxon>Eukaryota</taxon>
        <taxon>Metazoa</taxon>
        <taxon>Chordata</taxon>
        <taxon>Craniata</taxon>
        <taxon>Vertebrata</taxon>
        <taxon>Euteleostomi</taxon>
        <taxon>Actinopterygii</taxon>
        <taxon>Neopterygii</taxon>
        <taxon>Teleostei</taxon>
        <taxon>Osteoglossocephala</taxon>
        <taxon>Osteoglossomorpha</taxon>
        <taxon>Osteoglossiformes</taxon>
        <taxon>Osteoglossidae</taxon>
        <taxon>Scleropages</taxon>
    </lineage>
</organism>
<dbReference type="PANTHER" id="PTHR48190">
    <property type="entry name" value="PROGRAMMED CELL DEATH PROTEIN 7"/>
    <property type="match status" value="1"/>
</dbReference>
<evidence type="ECO:0000313" key="3">
    <source>
        <dbReference type="Ensembl" id="ENSSFOP00015068954.1"/>
    </source>
</evidence>
<dbReference type="Pfam" id="PF16021">
    <property type="entry name" value="PDCD7"/>
    <property type="match status" value="1"/>
</dbReference>
<dbReference type="Ensembl" id="ENSSFOT00015057302.1">
    <property type="protein sequence ID" value="ENSSFOP00015068954.1"/>
    <property type="gene ID" value="ENSSFOG00015029796.1"/>
</dbReference>
<keyword evidence="4" id="KW-1185">Reference proteome</keyword>
<dbReference type="RefSeq" id="XP_018618904.2">
    <property type="nucleotide sequence ID" value="XM_018763388.2"/>
</dbReference>
<dbReference type="CTD" id="10081"/>
<feature type="coiled-coil region" evidence="1">
    <location>
        <begin position="377"/>
        <end position="416"/>
    </location>
</feature>
<feature type="compositionally biased region" description="Basic and acidic residues" evidence="2">
    <location>
        <begin position="246"/>
        <end position="279"/>
    </location>
</feature>
<feature type="compositionally biased region" description="Basic and acidic residues" evidence="2">
    <location>
        <begin position="527"/>
        <end position="547"/>
    </location>
</feature>
<dbReference type="GeneTree" id="ENSGT00390000017392"/>
<dbReference type="GO" id="GO:0005689">
    <property type="term" value="C:U12-type spliceosomal complex"/>
    <property type="evidence" value="ECO:0007669"/>
    <property type="project" value="TreeGrafter"/>
</dbReference>
<protein>
    <submittedName>
        <fullName evidence="3">Programmed cell death 7</fullName>
    </submittedName>
</protein>
<reference evidence="3" key="3">
    <citation type="submission" date="2025-09" db="UniProtKB">
        <authorList>
            <consortium name="Ensembl"/>
        </authorList>
    </citation>
    <scope>IDENTIFICATION</scope>
</reference>
<feature type="region of interest" description="Disordered" evidence="2">
    <location>
        <begin position="182"/>
        <end position="212"/>
    </location>
</feature>
<dbReference type="OrthoDB" id="2289628at2759"/>
<dbReference type="KEGG" id="sfm:108940977"/>
<proteinExistence type="predicted"/>
<dbReference type="InterPro" id="IPR031974">
    <property type="entry name" value="PDCD7"/>
</dbReference>
<reference evidence="3 4" key="1">
    <citation type="submission" date="2019-04" db="EMBL/GenBank/DDBJ databases">
        <authorList>
            <consortium name="Wellcome Sanger Institute Data Sharing"/>
        </authorList>
    </citation>
    <scope>NUCLEOTIDE SEQUENCE [LARGE SCALE GENOMIC DNA]</scope>
</reference>
<feature type="region of interest" description="Disordered" evidence="2">
    <location>
        <begin position="1"/>
        <end position="36"/>
    </location>
</feature>
<evidence type="ECO:0000256" key="2">
    <source>
        <dbReference type="SAM" id="MobiDB-lite"/>
    </source>
</evidence>